<evidence type="ECO:0008006" key="5">
    <source>
        <dbReference type="Google" id="ProtNLM"/>
    </source>
</evidence>
<dbReference type="InterPro" id="IPR036282">
    <property type="entry name" value="Glutathione-S-Trfase_C_sf"/>
</dbReference>
<organism evidence="3 4">
    <name type="scientific">Paraphoma chrysanthemicola</name>
    <dbReference type="NCBI Taxonomy" id="798071"/>
    <lineage>
        <taxon>Eukaryota</taxon>
        <taxon>Fungi</taxon>
        <taxon>Dikarya</taxon>
        <taxon>Ascomycota</taxon>
        <taxon>Pezizomycotina</taxon>
        <taxon>Dothideomycetes</taxon>
        <taxon>Pleosporomycetidae</taxon>
        <taxon>Pleosporales</taxon>
        <taxon>Pleosporineae</taxon>
        <taxon>Phaeosphaeriaceae</taxon>
        <taxon>Paraphoma</taxon>
    </lineage>
</organism>
<dbReference type="Pfam" id="PF22041">
    <property type="entry name" value="GST_C_7"/>
    <property type="match status" value="1"/>
</dbReference>
<evidence type="ECO:0000259" key="1">
    <source>
        <dbReference type="Pfam" id="PF13409"/>
    </source>
</evidence>
<dbReference type="InterPro" id="IPR054416">
    <property type="entry name" value="GST_UstS-like_C"/>
</dbReference>
<evidence type="ECO:0000259" key="2">
    <source>
        <dbReference type="Pfam" id="PF22041"/>
    </source>
</evidence>
<dbReference type="InterPro" id="IPR036249">
    <property type="entry name" value="Thioredoxin-like_sf"/>
</dbReference>
<proteinExistence type="predicted"/>
<sequence>MSEQVIFYDLANRQGKAWSLNPWKTRLVLNYKNIEYKTEWIEYPDLAPYFKSLGIPANDPEAPGITAAYSSPAIKYADGTFGMDSWPIAHELEKRYPSPSLHLDDPIVVRVRDHIGNLMSPIIAHLIPRVPVEFLNPISAEYFNRTRAERFGMTLAELERTKATEEGWEKAKAPAKEVGDWLREHEGPFFLGKTLSYADFIFLGFLAMVKRIDEKKFQRYLELDEAFPKLYEASKQWLEKDD</sequence>
<evidence type="ECO:0000313" key="4">
    <source>
        <dbReference type="Proteomes" id="UP000813461"/>
    </source>
</evidence>
<reference evidence="3" key="1">
    <citation type="journal article" date="2021" name="Nat. Commun.">
        <title>Genetic determinants of endophytism in the Arabidopsis root mycobiome.</title>
        <authorList>
            <person name="Mesny F."/>
            <person name="Miyauchi S."/>
            <person name="Thiergart T."/>
            <person name="Pickel B."/>
            <person name="Atanasova L."/>
            <person name="Karlsson M."/>
            <person name="Huettel B."/>
            <person name="Barry K.W."/>
            <person name="Haridas S."/>
            <person name="Chen C."/>
            <person name="Bauer D."/>
            <person name="Andreopoulos W."/>
            <person name="Pangilinan J."/>
            <person name="LaButti K."/>
            <person name="Riley R."/>
            <person name="Lipzen A."/>
            <person name="Clum A."/>
            <person name="Drula E."/>
            <person name="Henrissat B."/>
            <person name="Kohler A."/>
            <person name="Grigoriev I.V."/>
            <person name="Martin F.M."/>
            <person name="Hacquard S."/>
        </authorList>
    </citation>
    <scope>NUCLEOTIDE SEQUENCE</scope>
    <source>
        <strain evidence="3">MPI-SDFR-AT-0120</strain>
    </source>
</reference>
<name>A0A8K0RIV9_9PLEO</name>
<feature type="domain" description="Glutathione S-transferase UstS-like C-terminal" evidence="2">
    <location>
        <begin position="117"/>
        <end position="222"/>
    </location>
</feature>
<keyword evidence="4" id="KW-1185">Reference proteome</keyword>
<dbReference type="Proteomes" id="UP000813461">
    <property type="component" value="Unassembled WGS sequence"/>
</dbReference>
<dbReference type="Pfam" id="PF13409">
    <property type="entry name" value="GST_N_2"/>
    <property type="match status" value="1"/>
</dbReference>
<dbReference type="InterPro" id="IPR004045">
    <property type="entry name" value="Glutathione_S-Trfase_N"/>
</dbReference>
<accession>A0A8K0RIV9</accession>
<feature type="domain" description="GST N-terminal" evidence="1">
    <location>
        <begin position="18"/>
        <end position="94"/>
    </location>
</feature>
<gene>
    <name evidence="3" type="ORF">FB567DRAFT_513506</name>
</gene>
<dbReference type="Gene3D" id="1.20.1050.10">
    <property type="match status" value="1"/>
</dbReference>
<dbReference type="OrthoDB" id="4951845at2759"/>
<dbReference type="Gene3D" id="3.40.30.10">
    <property type="entry name" value="Glutaredoxin"/>
    <property type="match status" value="1"/>
</dbReference>
<comment type="caution">
    <text evidence="3">The sequence shown here is derived from an EMBL/GenBank/DDBJ whole genome shotgun (WGS) entry which is preliminary data.</text>
</comment>
<dbReference type="AlphaFoldDB" id="A0A8K0RIV9"/>
<dbReference type="SUPFAM" id="SSF52833">
    <property type="entry name" value="Thioredoxin-like"/>
    <property type="match status" value="1"/>
</dbReference>
<dbReference type="SUPFAM" id="SSF47616">
    <property type="entry name" value="GST C-terminal domain-like"/>
    <property type="match status" value="1"/>
</dbReference>
<evidence type="ECO:0000313" key="3">
    <source>
        <dbReference type="EMBL" id="KAH7095825.1"/>
    </source>
</evidence>
<protein>
    <recommendedName>
        <fullName evidence="5">Glutathione S-transferase</fullName>
    </recommendedName>
</protein>
<dbReference type="EMBL" id="JAGMVJ010000001">
    <property type="protein sequence ID" value="KAH7095825.1"/>
    <property type="molecule type" value="Genomic_DNA"/>
</dbReference>